<dbReference type="Proteomes" id="UP001159405">
    <property type="component" value="Unassembled WGS sequence"/>
</dbReference>
<dbReference type="PANTHER" id="PTHR12296">
    <property type="entry name" value="DENN DOMAIN-CONTAINING PROTEIN 4"/>
    <property type="match status" value="1"/>
</dbReference>
<evidence type="ECO:0000313" key="3">
    <source>
        <dbReference type="Proteomes" id="UP001159405"/>
    </source>
</evidence>
<comment type="caution">
    <text evidence="2">The sequence shown here is derived from an EMBL/GenBank/DDBJ whole genome shotgun (WGS) entry which is preliminary data.</text>
</comment>
<reference evidence="2 3" key="1">
    <citation type="submission" date="2022-05" db="EMBL/GenBank/DDBJ databases">
        <authorList>
            <consortium name="Genoscope - CEA"/>
            <person name="William W."/>
        </authorList>
    </citation>
    <scope>NUCLEOTIDE SEQUENCE [LARGE SCALE GENOMIC DNA]</scope>
</reference>
<evidence type="ECO:0000259" key="1">
    <source>
        <dbReference type="PROSITE" id="PS50211"/>
    </source>
</evidence>
<name>A0ABN8N8G1_9CNID</name>
<proteinExistence type="predicted"/>
<dbReference type="InterPro" id="IPR011047">
    <property type="entry name" value="Quinoprotein_ADH-like_sf"/>
</dbReference>
<dbReference type="Pfam" id="PF03456">
    <property type="entry name" value="uDENN"/>
    <property type="match status" value="1"/>
</dbReference>
<dbReference type="InterPro" id="IPR051696">
    <property type="entry name" value="DENN_Domain_GEFs"/>
</dbReference>
<dbReference type="SUPFAM" id="SSF50998">
    <property type="entry name" value="Quinoprotein alcohol dehydrogenase-like"/>
    <property type="match status" value="1"/>
</dbReference>
<protein>
    <recommendedName>
        <fullName evidence="1">UDENN domain-containing protein</fullName>
    </recommendedName>
</protein>
<dbReference type="PANTHER" id="PTHR12296:SF21">
    <property type="entry name" value="DENN DOMAIN-CONTAINING PROTEIN 3"/>
    <property type="match status" value="1"/>
</dbReference>
<dbReference type="InterPro" id="IPR057977">
    <property type="entry name" value="TPR_DENND3"/>
</dbReference>
<dbReference type="InterPro" id="IPR043153">
    <property type="entry name" value="DENN_C"/>
</dbReference>
<evidence type="ECO:0000313" key="2">
    <source>
        <dbReference type="EMBL" id="CAH3042421.1"/>
    </source>
</evidence>
<dbReference type="SMART" id="SM00800">
    <property type="entry name" value="uDENN"/>
    <property type="match status" value="1"/>
</dbReference>
<dbReference type="InterPro" id="IPR037516">
    <property type="entry name" value="Tripartite_DENN"/>
</dbReference>
<dbReference type="InterPro" id="IPR005112">
    <property type="entry name" value="dDENN_dom"/>
</dbReference>
<dbReference type="InterPro" id="IPR005113">
    <property type="entry name" value="uDENN_dom"/>
</dbReference>
<sequence length="1306" mass="147255">MPSFERSTMEHHCHKMLNSLVEICIVVGMDQDTGLVPAYSPEKRQVSKGNDPDSRVYSTMFETNVLAAMSVETASFPHAPYDQINGEPYYPKLGIVGSPTKPANPTKRRRGSILSGCRVKTAELPLGQDVINSLPALCFPDGGFVSKKKKPVDCHSLVLTDIEGTRSYCMCMTFHRGFIIKEAGTIPGAYKVLYLDEKTDQRALQDSSHSICYVPTCCCLISKWPYFNLMKDCLSCVLPKLLTTDARGFRMALMEFVSQLSMVPVPPAGSLGIEFGLYGVSHVVRPAEDPETRVINLDLRYPFLSFSLDEVLLLIGCILTQQRIVFLSSSYSLLTPVIESFFTFIRPFSWSWTYVPILPSVLLDLVEAPGAFIMGCHAQHKKQVQRVAAAMDELSGIVIADIDEGTVTPHPNAEIPRLPSIAVSLYKFRMKNAEIHFDRLLLQRQTFFSMEELKREQEKFVRKFQQLVLAATLEMMLGMFGDIKNYIVRQEDLFFDMDSFIQSKPTEDHDFYRVVCKSHAFSTFLYELMHDPEKTDYFTLKAQKTRVAPKAVPLRKRSSSSVARISDEFFVNPQEELNIFVLPPFTFEGVYKGSFYGDYLKSLNEKISGLMEKSSSLLANYLYLRGMLRIACEQDVKAVDDFYGVSSKNVQLFPTKTVQEVLCKMKPEQLGELKTRPFWRKTEMLRTQAKGKKEFRPERKEVITSAVPPTPLELLDFEKHVSRLQIAYSQDAGKRLFEVLKNTITEVVEPDAFALFYEALTEASGKARSVTLHDLNPPLEENEYVLKISQMIKTSRGVGYLVLTVKRLLFLENGTHKCTSVIDINDIETVEALTFSGTMRPRGVTAIKITSELDPSKSFVASVKEEKDFWRNCLLEMKAGYEIADALRDSEIIEHAAQNVIMADALSSMSGFPEEPSVLVLDSKKNGLKNKLSKHTRETLLMRVRPSPQDMEKTTVEALLYLSGSKGSSPKLWCAMGSGVIVVIDANPTLKKGTDLAWEYETHMRHAKERVSCLLAVGNNQVWAGSLDTTIYVINTHTRKADQQLLGHRDSLSHMIEIRDKQGHTTVWSASSNGQIIGWDPVTLTAKKELEVKVGRKDEKTLHWFCAVGETFWCATKFSIYVVNYAKGYEDAKVLTPQNDQPMSIDCMCAVSDTQVWTACDRKGYIVVWNTKTYQNEHYPDLCKCGGFTYLMRVDQKVWAGSKSGVIYVLDAKKIKVEKELLLHEDRVRAMCLTDYGHVISGPGSRDGRLAVWSSDLLQLVPGTEQKPKVHTAEDSGFEVVPKQYVVKFNPGQDDTGCFINRTSTY</sequence>
<dbReference type="Pfam" id="PF02141">
    <property type="entry name" value="DENN"/>
    <property type="match status" value="1"/>
</dbReference>
<feature type="domain" description="UDENN" evidence="1">
    <location>
        <begin position="92"/>
        <end position="535"/>
    </location>
</feature>
<dbReference type="Gene3D" id="3.30.450.200">
    <property type="match status" value="1"/>
</dbReference>
<accession>A0ABN8N8G1</accession>
<dbReference type="EMBL" id="CALNXK010000010">
    <property type="protein sequence ID" value="CAH3042421.1"/>
    <property type="molecule type" value="Genomic_DNA"/>
</dbReference>
<dbReference type="InterPro" id="IPR015943">
    <property type="entry name" value="WD40/YVTN_repeat-like_dom_sf"/>
</dbReference>
<dbReference type="SMART" id="SM00799">
    <property type="entry name" value="DENN"/>
    <property type="match status" value="1"/>
</dbReference>
<dbReference type="SMART" id="SM00801">
    <property type="entry name" value="dDENN"/>
    <property type="match status" value="1"/>
</dbReference>
<dbReference type="Pfam" id="PF25570">
    <property type="entry name" value="TPR_DENND3"/>
    <property type="match status" value="1"/>
</dbReference>
<dbReference type="InterPro" id="IPR001194">
    <property type="entry name" value="cDENN_dom"/>
</dbReference>
<gene>
    <name evidence="2" type="ORF">PLOB_00000924</name>
</gene>
<dbReference type="Gene3D" id="3.40.50.11500">
    <property type="match status" value="1"/>
</dbReference>
<keyword evidence="3" id="KW-1185">Reference proteome</keyword>
<dbReference type="PROSITE" id="PS50211">
    <property type="entry name" value="DENN"/>
    <property type="match status" value="1"/>
</dbReference>
<dbReference type="Gene3D" id="2.130.10.10">
    <property type="entry name" value="YVTN repeat-like/Quinoprotein amine dehydrogenase"/>
    <property type="match status" value="2"/>
</dbReference>
<organism evidence="2 3">
    <name type="scientific">Porites lobata</name>
    <dbReference type="NCBI Taxonomy" id="104759"/>
    <lineage>
        <taxon>Eukaryota</taxon>
        <taxon>Metazoa</taxon>
        <taxon>Cnidaria</taxon>
        <taxon>Anthozoa</taxon>
        <taxon>Hexacorallia</taxon>
        <taxon>Scleractinia</taxon>
        <taxon>Fungiina</taxon>
        <taxon>Poritidae</taxon>
        <taxon>Porites</taxon>
    </lineage>
</organism>